<name>A0A564VZ77_BIFLI</name>
<reference evidence="1 2" key="1">
    <citation type="submission" date="2019-07" db="EMBL/GenBank/DDBJ databases">
        <authorList>
            <person name="Hibberd C M."/>
            <person name="Gehrig L. J."/>
            <person name="Chang H.-W."/>
            <person name="Venkatesh S."/>
        </authorList>
    </citation>
    <scope>NUCLEOTIDE SEQUENCE [LARGE SCALE GENOMIC DNA]</scope>
    <source>
        <strain evidence="1">Bifidobacterium_longum_subsp_infantis_JG_Bg463</strain>
    </source>
</reference>
<evidence type="ECO:0000313" key="1">
    <source>
        <dbReference type="EMBL" id="VUX38024.1"/>
    </source>
</evidence>
<dbReference type="RefSeq" id="WP_144099406.1">
    <property type="nucleotide sequence ID" value="NZ_CABHND010000037.1"/>
</dbReference>
<organism evidence="1 2">
    <name type="scientific">Bifidobacterium longum subsp. infantis</name>
    <dbReference type="NCBI Taxonomy" id="1682"/>
    <lineage>
        <taxon>Bacteria</taxon>
        <taxon>Bacillati</taxon>
        <taxon>Actinomycetota</taxon>
        <taxon>Actinomycetes</taxon>
        <taxon>Bifidobacteriales</taxon>
        <taxon>Bifidobacteriaceae</taxon>
        <taxon>Bifidobacterium</taxon>
    </lineage>
</organism>
<protein>
    <recommendedName>
        <fullName evidence="3">Replication initiation protein</fullName>
    </recommendedName>
</protein>
<sequence>MDAGLVQKLIAETTQQAANFRPSERTGNADFAKCSTVDAGESSRMHGWRCENPHVTPDGRQTPCGHCPACLRRKRYRFVRKGEAGLGKPGIYVFVTLTAPGFVRPGVPVHVAPKEGEARRRCPACGKYHEPGFALSGLPTDFRDVDFMGMALFNLTLSDRLNVMLTRMRKEMPGAAVLYVKDLQARLAAHVHMLIRLPEKTWRVKLDLDRSMHMRGKRVESCFVECLRGTLAPGWGPRMDIQLVGDLDEYAGMIVRHDETEDEAKRDVTVPVIEDARKIVWYMSRAILRDGVPECDHTDTRSPRRQYYRHLLLKAIEVSPAWNEVVPSHLCPVLEHRWAALHPLDWPYMGEARGNAIRRCLYDRKTGGAKPFREPMGFDKATQPLLERAEGCACRKNREHVKRRGRERFGIGTHLQGSTRNW</sequence>
<proteinExistence type="predicted"/>
<gene>
    <name evidence="1" type="ORF">BLJG463_02244</name>
</gene>
<dbReference type="Proteomes" id="UP000345266">
    <property type="component" value="Unassembled WGS sequence"/>
</dbReference>
<evidence type="ECO:0008006" key="3">
    <source>
        <dbReference type="Google" id="ProtNLM"/>
    </source>
</evidence>
<dbReference type="AlphaFoldDB" id="A0A564VZ77"/>
<dbReference type="EMBL" id="CABHNT010000051">
    <property type="protein sequence ID" value="VUX38024.1"/>
    <property type="molecule type" value="Genomic_DNA"/>
</dbReference>
<accession>A0A564VZ77</accession>
<evidence type="ECO:0000313" key="2">
    <source>
        <dbReference type="Proteomes" id="UP000345266"/>
    </source>
</evidence>